<protein>
    <submittedName>
        <fullName evidence="3">Uncharacterized protein</fullName>
    </submittedName>
</protein>
<keyword evidence="1" id="KW-0812">Transmembrane</keyword>
<dbReference type="eggNOG" id="ENOG5030TC0">
    <property type="taxonomic scope" value="Bacteria"/>
</dbReference>
<feature type="transmembrane region" description="Helical" evidence="1">
    <location>
        <begin position="154"/>
        <end position="172"/>
    </location>
</feature>
<gene>
    <name evidence="3" type="ordered locus">Desdi_0276</name>
</gene>
<dbReference type="OrthoDB" id="1952838at2"/>
<organism evidence="3 4">
    <name type="scientific">Desulfitobacterium dichloroeliminans (strain LMG P-21439 / DCA1)</name>
    <dbReference type="NCBI Taxonomy" id="871963"/>
    <lineage>
        <taxon>Bacteria</taxon>
        <taxon>Bacillati</taxon>
        <taxon>Bacillota</taxon>
        <taxon>Clostridia</taxon>
        <taxon>Eubacteriales</taxon>
        <taxon>Desulfitobacteriaceae</taxon>
        <taxon>Desulfitobacterium</taxon>
    </lineage>
</organism>
<dbReference type="HOGENOM" id="CLU_079304_1_0_9"/>
<dbReference type="EMBL" id="CP003344">
    <property type="protein sequence ID" value="AGA67825.1"/>
    <property type="molecule type" value="Genomic_DNA"/>
</dbReference>
<feature type="chain" id="PRO_5003941266" evidence="2">
    <location>
        <begin position="28"/>
        <end position="237"/>
    </location>
</feature>
<evidence type="ECO:0000313" key="4">
    <source>
        <dbReference type="Proteomes" id="UP000010797"/>
    </source>
</evidence>
<feature type="transmembrane region" description="Helical" evidence="1">
    <location>
        <begin position="178"/>
        <end position="201"/>
    </location>
</feature>
<accession>L0F438</accession>
<dbReference type="KEGG" id="ddl:Desdi_0276"/>
<evidence type="ECO:0000256" key="2">
    <source>
        <dbReference type="SAM" id="SignalP"/>
    </source>
</evidence>
<sequence>MKIKGIAIVILTLLMSLFLVTPCFANAAEPPSIVILVPNAPEELAISLITDSSGKAKITDKAFERYYAFYYRDLKDTGDYSFEVTTPEGSFLIHVEKPVKAYNNIFTLDMQQQTLEPGKSLTRSLSLVSLRVLLTLLIEAGVFWLFGYREKRSWYPFFAINLITQGALNIWLNEFSPLASYLVLNLIIGEVQVFFVELIVLMAFLREHGRLRTFSYVIIANLMSLIAGGYIITCLPI</sequence>
<feature type="signal peptide" evidence="2">
    <location>
        <begin position="1"/>
        <end position="27"/>
    </location>
</feature>
<keyword evidence="2" id="KW-0732">Signal</keyword>
<feature type="transmembrane region" description="Helical" evidence="1">
    <location>
        <begin position="128"/>
        <end position="147"/>
    </location>
</feature>
<dbReference type="Proteomes" id="UP000010797">
    <property type="component" value="Chromosome"/>
</dbReference>
<reference evidence="4" key="1">
    <citation type="submission" date="2012-02" db="EMBL/GenBank/DDBJ databases">
        <title>Complete sequence of Desulfitobacterium dichloroeliminans LMG P-21439.</title>
        <authorList>
            <person name="Lucas S."/>
            <person name="Han J."/>
            <person name="Lapidus A."/>
            <person name="Cheng J.-F."/>
            <person name="Goodwin L."/>
            <person name="Pitluck S."/>
            <person name="Peters L."/>
            <person name="Ovchinnikova G."/>
            <person name="Teshima H."/>
            <person name="Detter J.C."/>
            <person name="Han C."/>
            <person name="Tapia R."/>
            <person name="Land M."/>
            <person name="Hauser L."/>
            <person name="Kyrpides N."/>
            <person name="Ivanova N."/>
            <person name="Pagani I."/>
            <person name="Kruse T."/>
            <person name="de Vos W.M."/>
            <person name="Boon N."/>
            <person name="Smidt H."/>
            <person name="Woyke T."/>
        </authorList>
    </citation>
    <scope>NUCLEOTIDE SEQUENCE [LARGE SCALE GENOMIC DNA]</scope>
    <source>
        <strain evidence="4">LMG P-21439 / DCA1</strain>
    </source>
</reference>
<keyword evidence="1" id="KW-0472">Membrane</keyword>
<evidence type="ECO:0000256" key="1">
    <source>
        <dbReference type="SAM" id="Phobius"/>
    </source>
</evidence>
<feature type="transmembrane region" description="Helical" evidence="1">
    <location>
        <begin position="213"/>
        <end position="232"/>
    </location>
</feature>
<dbReference type="STRING" id="871963.Desdi_0276"/>
<dbReference type="RefSeq" id="WP_015260832.1">
    <property type="nucleotide sequence ID" value="NC_019903.1"/>
</dbReference>
<keyword evidence="4" id="KW-1185">Reference proteome</keyword>
<dbReference type="AlphaFoldDB" id="L0F438"/>
<name>L0F438_DESDL</name>
<keyword evidence="1" id="KW-1133">Transmembrane helix</keyword>
<evidence type="ECO:0000313" key="3">
    <source>
        <dbReference type="EMBL" id="AGA67825.1"/>
    </source>
</evidence>
<proteinExistence type="predicted"/>